<comment type="caution">
    <text evidence="1">The sequence shown here is derived from an EMBL/GenBank/DDBJ whole genome shotgun (WGS) entry which is preliminary data.</text>
</comment>
<keyword evidence="2" id="KW-1185">Reference proteome</keyword>
<evidence type="ECO:0000313" key="1">
    <source>
        <dbReference type="EMBL" id="KAK3218072.1"/>
    </source>
</evidence>
<gene>
    <name evidence="1" type="ORF">Dsin_012042</name>
</gene>
<reference evidence="1" key="1">
    <citation type="journal article" date="2023" name="Plant J.">
        <title>Genome sequences and population genomics provide insights into the demographic history, inbreeding, and mutation load of two 'living fossil' tree species of Dipteronia.</title>
        <authorList>
            <person name="Feng Y."/>
            <person name="Comes H.P."/>
            <person name="Chen J."/>
            <person name="Zhu S."/>
            <person name="Lu R."/>
            <person name="Zhang X."/>
            <person name="Li P."/>
            <person name="Qiu J."/>
            <person name="Olsen K.M."/>
            <person name="Qiu Y."/>
        </authorList>
    </citation>
    <scope>NUCLEOTIDE SEQUENCE</scope>
    <source>
        <strain evidence="1">NBL</strain>
    </source>
</reference>
<protein>
    <submittedName>
        <fullName evidence="1">Uncharacterized protein</fullName>
    </submittedName>
</protein>
<accession>A0AAE0AHC4</accession>
<sequence length="148" mass="15982">MFGEDSSPKVKKFMKVIFTKLQHGDGKTGSGGGGLLGMVGNLAQEFLKHKLEDNNEGYAKLAMETEVGSKQEVYAGGSKRSLPDGGILISGCQTNQTSVDASPSGNASEAYGSELSAMQSRQYLPRQMILNPRHHDVQPKPWPVFLLI</sequence>
<dbReference type="AlphaFoldDB" id="A0AAE0AHC4"/>
<name>A0AAE0AHC4_9ROSI</name>
<evidence type="ECO:0000313" key="2">
    <source>
        <dbReference type="Proteomes" id="UP001281410"/>
    </source>
</evidence>
<organism evidence="1 2">
    <name type="scientific">Dipteronia sinensis</name>
    <dbReference type="NCBI Taxonomy" id="43782"/>
    <lineage>
        <taxon>Eukaryota</taxon>
        <taxon>Viridiplantae</taxon>
        <taxon>Streptophyta</taxon>
        <taxon>Embryophyta</taxon>
        <taxon>Tracheophyta</taxon>
        <taxon>Spermatophyta</taxon>
        <taxon>Magnoliopsida</taxon>
        <taxon>eudicotyledons</taxon>
        <taxon>Gunneridae</taxon>
        <taxon>Pentapetalae</taxon>
        <taxon>rosids</taxon>
        <taxon>malvids</taxon>
        <taxon>Sapindales</taxon>
        <taxon>Sapindaceae</taxon>
        <taxon>Hippocastanoideae</taxon>
        <taxon>Acereae</taxon>
        <taxon>Dipteronia</taxon>
    </lineage>
</organism>
<proteinExistence type="predicted"/>
<dbReference type="Proteomes" id="UP001281410">
    <property type="component" value="Unassembled WGS sequence"/>
</dbReference>
<dbReference type="EMBL" id="JANJYJ010000004">
    <property type="protein sequence ID" value="KAK3218072.1"/>
    <property type="molecule type" value="Genomic_DNA"/>
</dbReference>